<dbReference type="AlphaFoldDB" id="A0A099KA71"/>
<dbReference type="InterPro" id="IPR048120">
    <property type="entry name" value="Integrase-like"/>
</dbReference>
<dbReference type="SUPFAM" id="SSF56349">
    <property type="entry name" value="DNA breaking-rejoining enzymes"/>
    <property type="match status" value="1"/>
</dbReference>
<evidence type="ECO:0000313" key="2">
    <source>
        <dbReference type="EMBL" id="KGJ86982.1"/>
    </source>
</evidence>
<evidence type="ECO:0000313" key="3">
    <source>
        <dbReference type="Proteomes" id="UP000029843"/>
    </source>
</evidence>
<gene>
    <name evidence="2" type="ORF">ND2E_0389</name>
</gene>
<dbReference type="EMBL" id="JQED01000055">
    <property type="protein sequence ID" value="KGJ86982.1"/>
    <property type="molecule type" value="Genomic_DNA"/>
</dbReference>
<dbReference type="GO" id="GO:0006310">
    <property type="term" value="P:DNA recombination"/>
    <property type="evidence" value="ECO:0007669"/>
    <property type="project" value="UniProtKB-KW"/>
</dbReference>
<proteinExistence type="predicted"/>
<evidence type="ECO:0000256" key="1">
    <source>
        <dbReference type="ARBA" id="ARBA00023172"/>
    </source>
</evidence>
<dbReference type="NCBIfam" id="NF041502">
    <property type="entry name" value="integrase_1"/>
    <property type="match status" value="1"/>
</dbReference>
<dbReference type="InterPro" id="IPR011010">
    <property type="entry name" value="DNA_brk_join_enz"/>
</dbReference>
<comment type="caution">
    <text evidence="2">The sequence shown here is derived from an EMBL/GenBank/DDBJ whole genome shotgun (WGS) entry which is preliminary data.</text>
</comment>
<protein>
    <submittedName>
        <fullName evidence="2">Integrase family protein</fullName>
    </submittedName>
</protein>
<dbReference type="GO" id="GO:0015074">
    <property type="term" value="P:DNA integration"/>
    <property type="evidence" value="ECO:0007669"/>
    <property type="project" value="InterPro"/>
</dbReference>
<name>A0A099KA71_COLPS</name>
<reference evidence="2 3" key="1">
    <citation type="submission" date="2014-08" db="EMBL/GenBank/DDBJ databases">
        <title>Genomic and Phenotypic Diversity of Colwellia psychrerythraea strains from Disparate Marine Basins.</title>
        <authorList>
            <person name="Techtmann S.M."/>
            <person name="Stelling S.C."/>
            <person name="Utturkar S.M."/>
            <person name="Alshibli N."/>
            <person name="Harris A."/>
            <person name="Brown S.D."/>
            <person name="Hazen T.C."/>
        </authorList>
    </citation>
    <scope>NUCLEOTIDE SEQUENCE [LARGE SCALE GENOMIC DNA]</scope>
    <source>
        <strain evidence="2 3">ND2E</strain>
    </source>
</reference>
<dbReference type="Proteomes" id="UP000029843">
    <property type="component" value="Unassembled WGS sequence"/>
</dbReference>
<dbReference type="Gene3D" id="1.10.443.10">
    <property type="entry name" value="Intergrase catalytic core"/>
    <property type="match status" value="1"/>
</dbReference>
<accession>A0A099KA71</accession>
<dbReference type="PATRIC" id="fig|28229.4.peg.3870"/>
<keyword evidence="1" id="KW-0233">DNA recombination</keyword>
<organism evidence="2 3">
    <name type="scientific">Colwellia psychrerythraea</name>
    <name type="common">Vibrio psychroerythus</name>
    <dbReference type="NCBI Taxonomy" id="28229"/>
    <lineage>
        <taxon>Bacteria</taxon>
        <taxon>Pseudomonadati</taxon>
        <taxon>Pseudomonadota</taxon>
        <taxon>Gammaproteobacteria</taxon>
        <taxon>Alteromonadales</taxon>
        <taxon>Colwelliaceae</taxon>
        <taxon>Colwellia</taxon>
    </lineage>
</organism>
<dbReference type="RefSeq" id="WP_190277867.1">
    <property type="nucleotide sequence ID" value="NZ_JQED01000055.1"/>
</dbReference>
<dbReference type="InterPro" id="IPR013762">
    <property type="entry name" value="Integrase-like_cat_sf"/>
</dbReference>
<sequence>MSDVRAISNLNSSNRISRDGYTFNINSNVWILNKETKISFQPDVLAIEPKTLKGLKKTLARYAEEYSVGHTSNMYLRFQRMIRDIGCEEVNENVIRNWRGMLNDENEWYLGSLRGFLLSWYDYGYSGISKAVVDVLEGMRLKGSVKGVAIANRCPIYGAFSQNEQLTIANELIRLFTEDLISFDCYSYLSTLQATARRSIQLRQLKAQDIIKEQSEGKKTSNYFLNVPRAKQQGVGFRQAFKRVAITEELYLTLLNLSKTQQKKLSKVYGLKLSPLQKALTPLFVDWSTTQQIFSNSKEPIKLGDLLNTDLLHSSTIQLRDNFMRTVNIRHEAISERTGERILLSARRFRRTRGTNLGRKGISAAVIAEALDHSDTQNVMVYTENTADTVTYIDQAVGKQLAPFARAFKGEIICSSADGERGDDPTAKIPNKDNDVVGACGTNDFCVKGYESCYVCEKFRPLLDAPHEKFLESLYKEKEARLKATKSEEYASTKDTLILAVEWVVQACAEMNQNHTGETNND</sequence>
<dbReference type="GO" id="GO:0003677">
    <property type="term" value="F:DNA binding"/>
    <property type="evidence" value="ECO:0007669"/>
    <property type="project" value="InterPro"/>
</dbReference>